<reference evidence="1 2" key="1">
    <citation type="submission" date="2015-01" db="EMBL/GenBank/DDBJ databases">
        <title>Evolution of Trichinella species and genotypes.</title>
        <authorList>
            <person name="Korhonen P.K."/>
            <person name="Edoardo P."/>
            <person name="Giuseppe L.R."/>
            <person name="Gasser R.B."/>
        </authorList>
    </citation>
    <scope>NUCLEOTIDE SEQUENCE [LARGE SCALE GENOMIC DNA]</scope>
    <source>
        <strain evidence="1">ISS417</strain>
    </source>
</reference>
<proteinExistence type="predicted"/>
<protein>
    <submittedName>
        <fullName evidence="1">Uncharacterized protein</fullName>
    </submittedName>
</protein>
<keyword evidence="2" id="KW-1185">Reference proteome</keyword>
<name>A0A0V0TB21_9BILA</name>
<dbReference type="OrthoDB" id="10634725at2759"/>
<dbReference type="EMBL" id="JYDJ01000381">
    <property type="protein sequence ID" value="KRX36184.1"/>
    <property type="molecule type" value="Genomic_DNA"/>
</dbReference>
<organism evidence="1 2">
    <name type="scientific">Trichinella murrelli</name>
    <dbReference type="NCBI Taxonomy" id="144512"/>
    <lineage>
        <taxon>Eukaryota</taxon>
        <taxon>Metazoa</taxon>
        <taxon>Ecdysozoa</taxon>
        <taxon>Nematoda</taxon>
        <taxon>Enoplea</taxon>
        <taxon>Dorylaimia</taxon>
        <taxon>Trichinellida</taxon>
        <taxon>Trichinellidae</taxon>
        <taxon>Trichinella</taxon>
    </lineage>
</organism>
<evidence type="ECO:0000313" key="1">
    <source>
        <dbReference type="EMBL" id="KRX36184.1"/>
    </source>
</evidence>
<accession>A0A0V0TB21</accession>
<dbReference type="Proteomes" id="UP000055048">
    <property type="component" value="Unassembled WGS sequence"/>
</dbReference>
<evidence type="ECO:0000313" key="2">
    <source>
        <dbReference type="Proteomes" id="UP000055048"/>
    </source>
</evidence>
<gene>
    <name evidence="1" type="ORF">T05_6857</name>
</gene>
<sequence>MKVAAYVSNSCPGLTCLTCLFYSSFGRRICEAADLISLRDHRCTDFTVRSTGGTLLISRGVVYNRNWKKFLIARDWRLLCAYVNRGSLLISVDSDYSELMQSFLFGSGIANEPASTTQPVSLRAESCSAVQIRPAVDGPQIHYFGRVRLKSSYTVYIKGVLRPNLVTSWMYNLIDWFQPRWRRPWKRTSSSSGDSSWPLVLSSRFFSSSKVLPHVCSSR</sequence>
<dbReference type="AlphaFoldDB" id="A0A0V0TB21"/>
<comment type="caution">
    <text evidence="1">The sequence shown here is derived from an EMBL/GenBank/DDBJ whole genome shotgun (WGS) entry which is preliminary data.</text>
</comment>